<dbReference type="GO" id="GO:0004497">
    <property type="term" value="F:monooxygenase activity"/>
    <property type="evidence" value="ECO:0007669"/>
    <property type="project" value="InterPro"/>
</dbReference>
<dbReference type="Gene3D" id="3.50.50.60">
    <property type="entry name" value="FAD/NAD(P)-binding domain"/>
    <property type="match status" value="1"/>
</dbReference>
<dbReference type="PANTHER" id="PTHR43747:SF4">
    <property type="entry name" value="FLAVIN-DEPENDENT TRYPTOPHAN HALOGENASE"/>
    <property type="match status" value="1"/>
</dbReference>
<name>A0A2G4YWA7_9PROT</name>
<dbReference type="InterPro" id="IPR050816">
    <property type="entry name" value="Flavin-dep_Halogenase_NPB"/>
</dbReference>
<evidence type="ECO:0000313" key="1">
    <source>
        <dbReference type="EMBL" id="PHZ86621.1"/>
    </source>
</evidence>
<organism evidence="1 2">
    <name type="scientific">Paremcibacter congregatus</name>
    <dbReference type="NCBI Taxonomy" id="2043170"/>
    <lineage>
        <taxon>Bacteria</taxon>
        <taxon>Pseudomonadati</taxon>
        <taxon>Pseudomonadota</taxon>
        <taxon>Alphaproteobacteria</taxon>
        <taxon>Emcibacterales</taxon>
        <taxon>Emcibacteraceae</taxon>
        <taxon>Paremcibacter</taxon>
    </lineage>
</organism>
<gene>
    <name evidence="1" type="ORF">CRD36_01725</name>
</gene>
<evidence type="ECO:0000313" key="2">
    <source>
        <dbReference type="Proteomes" id="UP000229730"/>
    </source>
</evidence>
<dbReference type="Proteomes" id="UP000229730">
    <property type="component" value="Unassembled WGS sequence"/>
</dbReference>
<dbReference type="SUPFAM" id="SSF51905">
    <property type="entry name" value="FAD/NAD(P)-binding domain"/>
    <property type="match status" value="1"/>
</dbReference>
<dbReference type="RefSeq" id="WP_099470997.1">
    <property type="nucleotide sequence ID" value="NZ_CP041025.1"/>
</dbReference>
<sequence length="661" mass="73240">MVKSIVVVGGGAAGWITAGLLGAKYIRGAEASVSVTVVESENIGIIGVGEGTWPTMVDTLRKMGIEEIDFIRNCDATFKQASKFRCWTTGEEDDSYYHPFSLPQRFEEVSLAAEWRDNHRGTPFATAVGLQADLCDRKCAPKQVSSPEYASVENHGYHLDAGKFTKFLTAHCRGKLGVNHILADVVSVNTAENGDILSLTTQQGAEITGDLFIDCSGSAGLLIDKHYQVPFLSQKDVLFIDSALAVQVPYEHPDAEIESATLSTAQTAGWIWDIGLSSRRGVGHVFSSRHISDAEATEQLKNYLRPDVPDVEALSFRKLSFQPGYRAKFWVNNCVAVGMSAGFIEPLEASALVMVELAANTISQHLPASRAAMDVVATKYNETFLFRWQRVIDFLKLHYVLSRRRDSAFWRDNQKAESIPESLQDLLTLWRHQSPSNNGFLSPYDLFPAASYQYILYGMGFRTHPNPLESMPHLTAAARTQLEKVKERKVKVLPRLPGNRELINGLCRPAAAVELNLVKTTSGSWRRVAPDEVDRMANHCPLFFRRDSITAQFECIALVGLAQDETLIEAPEIPVTGGEGETSGITLSPQEEALLEPVKLDIAFSDKSTLLITGLHVVNREKLSGLSARNRRRRTALFQTMQESLQHVSALIEMRNRQLMS</sequence>
<dbReference type="OrthoDB" id="7178350at2"/>
<dbReference type="InParanoid" id="A0A2G4YWA7"/>
<dbReference type="InterPro" id="IPR006905">
    <property type="entry name" value="Flavin_halogenase"/>
</dbReference>
<keyword evidence="2" id="KW-1185">Reference proteome</keyword>
<comment type="caution">
    <text evidence="1">The sequence shown here is derived from an EMBL/GenBank/DDBJ whole genome shotgun (WGS) entry which is preliminary data.</text>
</comment>
<accession>A0A2G4YWA7</accession>
<protein>
    <submittedName>
        <fullName evidence="1">Tryptophan halogenase</fullName>
    </submittedName>
</protein>
<dbReference type="AlphaFoldDB" id="A0A2G4YWA7"/>
<proteinExistence type="predicted"/>
<dbReference type="PANTHER" id="PTHR43747">
    <property type="entry name" value="FAD-BINDING PROTEIN"/>
    <property type="match status" value="1"/>
</dbReference>
<dbReference type="EMBL" id="PDEM01000007">
    <property type="protein sequence ID" value="PHZ86621.1"/>
    <property type="molecule type" value="Genomic_DNA"/>
</dbReference>
<reference evidence="1 2" key="1">
    <citation type="submission" date="2017-10" db="EMBL/GenBank/DDBJ databases">
        <title>Frigbacter circumglobatus gen. nov. sp. nov., isolated from sediment cultured in situ.</title>
        <authorList>
            <person name="Zhao Z."/>
        </authorList>
    </citation>
    <scope>NUCLEOTIDE SEQUENCE [LARGE SCALE GENOMIC DNA]</scope>
    <source>
        <strain evidence="1 2">ZYL</strain>
    </source>
</reference>
<dbReference type="Pfam" id="PF04820">
    <property type="entry name" value="Trp_halogenase"/>
    <property type="match status" value="1"/>
</dbReference>
<dbReference type="InterPro" id="IPR036188">
    <property type="entry name" value="FAD/NAD-bd_sf"/>
</dbReference>